<name>A0A542EAF3_9ACTN</name>
<reference evidence="2 3" key="1">
    <citation type="submission" date="2019-06" db="EMBL/GenBank/DDBJ databases">
        <title>Sequencing the genomes of 1000 actinobacteria strains.</title>
        <authorList>
            <person name="Klenk H.-P."/>
        </authorList>
    </citation>
    <scope>NUCLEOTIDE SEQUENCE [LARGE SCALE GENOMIC DNA]</scope>
    <source>
        <strain evidence="2 3">DSM 17305</strain>
    </source>
</reference>
<dbReference type="Gene3D" id="3.10.180.10">
    <property type="entry name" value="2,3-Dihydroxybiphenyl 1,2-Dioxygenase, domain 1"/>
    <property type="match status" value="2"/>
</dbReference>
<protein>
    <recommendedName>
        <fullName evidence="1">Glyoxalase-like domain-containing protein</fullName>
    </recommendedName>
</protein>
<proteinExistence type="predicted"/>
<dbReference type="OrthoDB" id="15077at2"/>
<evidence type="ECO:0000259" key="1">
    <source>
        <dbReference type="Pfam" id="PF18029"/>
    </source>
</evidence>
<dbReference type="InterPro" id="IPR029068">
    <property type="entry name" value="Glyas_Bleomycin-R_OHBP_Dase"/>
</dbReference>
<accession>A0A542EAF3</accession>
<dbReference type="RefSeq" id="WP_141859145.1">
    <property type="nucleotide sequence ID" value="NZ_BAAAKA010000005.1"/>
</dbReference>
<dbReference type="Proteomes" id="UP000316298">
    <property type="component" value="Unassembled WGS sequence"/>
</dbReference>
<evidence type="ECO:0000313" key="3">
    <source>
        <dbReference type="Proteomes" id="UP000316298"/>
    </source>
</evidence>
<organism evidence="2 3">
    <name type="scientific">Kribbella jejuensis</name>
    <dbReference type="NCBI Taxonomy" id="236068"/>
    <lineage>
        <taxon>Bacteria</taxon>
        <taxon>Bacillati</taxon>
        <taxon>Actinomycetota</taxon>
        <taxon>Actinomycetes</taxon>
        <taxon>Propionibacteriales</taxon>
        <taxon>Kribbellaceae</taxon>
        <taxon>Kribbella</taxon>
    </lineage>
</organism>
<dbReference type="EMBL" id="VFMM01000002">
    <property type="protein sequence ID" value="TQJ12279.1"/>
    <property type="molecule type" value="Genomic_DNA"/>
</dbReference>
<feature type="domain" description="Glyoxalase-like" evidence="1">
    <location>
        <begin position="95"/>
        <end position="189"/>
    </location>
</feature>
<dbReference type="AlphaFoldDB" id="A0A542EAF3"/>
<gene>
    <name evidence="2" type="ORF">FB475_5218</name>
</gene>
<keyword evidence="3" id="KW-1185">Reference proteome</keyword>
<sequence length="412" mass="45054">MNLDDLGWRILDGGACAWFDVPPHSAGAALALVDRIAGLTDEHGLPDVNWRTDGMRVRVPGSVIRTPYEQAVQIAAAAKDLGLTPDPAALQTVGLAIDAVDPVAASTFWQAVLDYEPVWPNDLTDPLHRDPAISFEHLDEPRPLRNRIHVDVSREPNAVEAVKAALGRDAYGPYGLTMADGEGNELDLVPGDELSPEPATADWRIQFGAMTFYPTTSPEQASRLTAVVAGLSQNAGVPLLVDLRADGVTIDSGKDQWETDRGGADPRFVALAARIQTAARELDLTPDPSRLRFVQLGFDAVDVPAVRAFWTTLLGYRHDPRPFVTDIYDPRRINPVLFFQQMDASDVERRQQPNRIRLVLGVPSDQIQSRIDAALSAGGQILGEQRLEHYTLADPEGNEVDLILPPWQPQQA</sequence>
<dbReference type="Pfam" id="PF18029">
    <property type="entry name" value="Glyoxalase_6"/>
    <property type="match status" value="2"/>
</dbReference>
<dbReference type="PANTHER" id="PTHR35908">
    <property type="entry name" value="HYPOTHETICAL FUSION PROTEIN"/>
    <property type="match status" value="1"/>
</dbReference>
<evidence type="ECO:0000313" key="2">
    <source>
        <dbReference type="EMBL" id="TQJ12279.1"/>
    </source>
</evidence>
<feature type="domain" description="Glyoxalase-like" evidence="1">
    <location>
        <begin position="296"/>
        <end position="402"/>
    </location>
</feature>
<comment type="caution">
    <text evidence="2">The sequence shown here is derived from an EMBL/GenBank/DDBJ whole genome shotgun (WGS) entry which is preliminary data.</text>
</comment>
<dbReference type="PANTHER" id="PTHR35908:SF1">
    <property type="entry name" value="CONSERVED PROTEIN"/>
    <property type="match status" value="1"/>
</dbReference>
<dbReference type="SUPFAM" id="SSF54593">
    <property type="entry name" value="Glyoxalase/Bleomycin resistance protein/Dihydroxybiphenyl dioxygenase"/>
    <property type="match status" value="1"/>
</dbReference>
<dbReference type="InterPro" id="IPR041581">
    <property type="entry name" value="Glyoxalase_6"/>
</dbReference>